<dbReference type="Gene3D" id="1.10.10.60">
    <property type="entry name" value="Homeodomain-like"/>
    <property type="match status" value="2"/>
</dbReference>
<dbReference type="SUPFAM" id="SSF46689">
    <property type="entry name" value="Homeodomain-like"/>
    <property type="match status" value="1"/>
</dbReference>
<dbReference type="Proteomes" id="UP000199158">
    <property type="component" value="Unassembled WGS sequence"/>
</dbReference>
<dbReference type="PANTHER" id="PTHR43280:SF2">
    <property type="entry name" value="HTH-TYPE TRANSCRIPTIONAL REGULATOR EXSA"/>
    <property type="match status" value="1"/>
</dbReference>
<dbReference type="Pfam" id="PF00072">
    <property type="entry name" value="Response_reg"/>
    <property type="match status" value="1"/>
</dbReference>
<dbReference type="STRING" id="474960.SAMN05216180_2731"/>
<dbReference type="AlphaFoldDB" id="A0A1H8DPU9"/>
<evidence type="ECO:0000259" key="7">
    <source>
        <dbReference type="PROSITE" id="PS01124"/>
    </source>
</evidence>
<evidence type="ECO:0000256" key="4">
    <source>
        <dbReference type="ARBA" id="ARBA00023163"/>
    </source>
</evidence>
<organism evidence="9 10">
    <name type="scientific">Hydrogenoanaerobacterium saccharovorans</name>
    <dbReference type="NCBI Taxonomy" id="474960"/>
    <lineage>
        <taxon>Bacteria</taxon>
        <taxon>Bacillati</taxon>
        <taxon>Bacillota</taxon>
        <taxon>Clostridia</taxon>
        <taxon>Eubacteriales</taxon>
        <taxon>Oscillospiraceae</taxon>
        <taxon>Hydrogenoanaerobacterium</taxon>
    </lineage>
</organism>
<dbReference type="GO" id="GO:0043565">
    <property type="term" value="F:sequence-specific DNA binding"/>
    <property type="evidence" value="ECO:0007669"/>
    <property type="project" value="InterPro"/>
</dbReference>
<dbReference type="Gene3D" id="3.40.50.2300">
    <property type="match status" value="1"/>
</dbReference>
<name>A0A1H8DPU9_9FIRM</name>
<dbReference type="InterPro" id="IPR001789">
    <property type="entry name" value="Sig_transdc_resp-reg_receiver"/>
</dbReference>
<dbReference type="GO" id="GO:0000160">
    <property type="term" value="P:phosphorelay signal transduction system"/>
    <property type="evidence" value="ECO:0007669"/>
    <property type="project" value="InterPro"/>
</dbReference>
<accession>A0A1H8DPU9</accession>
<dbReference type="PANTHER" id="PTHR43280">
    <property type="entry name" value="ARAC-FAMILY TRANSCRIPTIONAL REGULATOR"/>
    <property type="match status" value="1"/>
</dbReference>
<dbReference type="SUPFAM" id="SSF52172">
    <property type="entry name" value="CheY-like"/>
    <property type="match status" value="1"/>
</dbReference>
<keyword evidence="2" id="KW-0805">Transcription regulation</keyword>
<dbReference type="SMART" id="SM00342">
    <property type="entry name" value="HTH_ARAC"/>
    <property type="match status" value="1"/>
</dbReference>
<keyword evidence="4" id="KW-0804">Transcription</keyword>
<evidence type="ECO:0000256" key="2">
    <source>
        <dbReference type="ARBA" id="ARBA00023015"/>
    </source>
</evidence>
<dbReference type="InterPro" id="IPR041522">
    <property type="entry name" value="CdaR_GGDEF"/>
</dbReference>
<sequence length="533" mass="60712">MYKLLIVDDEAITRNGIIKHVPFEKYEITQISQADDGVNALELAKSFCPDIVLSDIKMPRMDGITFANELKKLNPGCMLIFMSAYSDKEYFKKAIKLKAVSYVEKPIDIDELEAALKNAVEEVRRHISRENISTRMDKVLEESRGLFNNQLALLLIKPETSVKEIEEKIALMNMDIPLDGSFVTLLIKIQSTSIITPKETETIRENVFEVLNEVIGTMEERALWAYRGNNQIVLHLFAPHNQRHRLSPERLVHFAEQIYIRENQVNPISIAIGNVVSGIEQISHSYISAAVVLQKLFFKQGIPVDYYRGEQEEKAYTFDSNLTEQFTELLEKGKQSEAVEFVSTLTAAVMACTNTHINTIKNEYYHLLCVVEKYAASRFAGQGEHGGSNDLVWNVVACTESLSELSRYLTGKINRYFCELHDQNNNDAIALKIQKYISFNYQNSALSIEEISDEVGMSPAYLCVLFKAQTAKTINGWITDVRMEKAKELLKDGKVKISEIAKRCGYNDSDYFAKVFKKMADCSPSEYRKKYII</sequence>
<dbReference type="OrthoDB" id="384217at2"/>
<reference evidence="9 10" key="1">
    <citation type="submission" date="2016-10" db="EMBL/GenBank/DDBJ databases">
        <authorList>
            <person name="de Groot N.N."/>
        </authorList>
    </citation>
    <scope>NUCLEOTIDE SEQUENCE [LARGE SCALE GENOMIC DNA]</scope>
    <source>
        <strain evidence="9 10">CGMCC 1.5070</strain>
    </source>
</reference>
<dbReference type="PRINTS" id="PR00032">
    <property type="entry name" value="HTHARAC"/>
</dbReference>
<dbReference type="GO" id="GO:0003700">
    <property type="term" value="F:DNA-binding transcription factor activity"/>
    <property type="evidence" value="ECO:0007669"/>
    <property type="project" value="InterPro"/>
</dbReference>
<dbReference type="Pfam" id="PF12833">
    <property type="entry name" value="HTH_18"/>
    <property type="match status" value="1"/>
</dbReference>
<dbReference type="Pfam" id="PF17853">
    <property type="entry name" value="GGDEF_2"/>
    <property type="match status" value="1"/>
</dbReference>
<gene>
    <name evidence="9" type="ORF">SAMN05216180_2731</name>
</gene>
<keyword evidence="3" id="KW-0238">DNA-binding</keyword>
<evidence type="ECO:0000259" key="8">
    <source>
        <dbReference type="PROSITE" id="PS50110"/>
    </source>
</evidence>
<feature type="domain" description="Response regulatory" evidence="8">
    <location>
        <begin position="3"/>
        <end position="120"/>
    </location>
</feature>
<protein>
    <recommendedName>
        <fullName evidence="1">Stage 0 sporulation protein A homolog</fullName>
    </recommendedName>
</protein>
<evidence type="ECO:0000256" key="3">
    <source>
        <dbReference type="ARBA" id="ARBA00023125"/>
    </source>
</evidence>
<dbReference type="PROSITE" id="PS01124">
    <property type="entry name" value="HTH_ARAC_FAMILY_2"/>
    <property type="match status" value="1"/>
</dbReference>
<dbReference type="InterPro" id="IPR020449">
    <property type="entry name" value="Tscrpt_reg_AraC-type_HTH"/>
</dbReference>
<comment type="function">
    <text evidence="5">May play the central regulatory role in sporulation. It may be an element of the effector pathway responsible for the activation of sporulation genes in response to nutritional stress. Spo0A may act in concert with spo0H (a sigma factor) to control the expression of some genes that are critical to the sporulation process.</text>
</comment>
<dbReference type="InterPro" id="IPR011006">
    <property type="entry name" value="CheY-like_superfamily"/>
</dbReference>
<dbReference type="RefSeq" id="WP_092756107.1">
    <property type="nucleotide sequence ID" value="NZ_FOCG01000003.1"/>
</dbReference>
<evidence type="ECO:0000256" key="5">
    <source>
        <dbReference type="ARBA" id="ARBA00024867"/>
    </source>
</evidence>
<dbReference type="EMBL" id="FOCG01000003">
    <property type="protein sequence ID" value="SEN09233.1"/>
    <property type="molecule type" value="Genomic_DNA"/>
</dbReference>
<feature type="modified residue" description="4-aspartylphosphate" evidence="6">
    <location>
        <position position="55"/>
    </location>
</feature>
<evidence type="ECO:0000313" key="9">
    <source>
        <dbReference type="EMBL" id="SEN09233.1"/>
    </source>
</evidence>
<dbReference type="CDD" id="cd17536">
    <property type="entry name" value="REC_YesN-like"/>
    <property type="match status" value="1"/>
</dbReference>
<keyword evidence="6" id="KW-0597">Phosphoprotein</keyword>
<dbReference type="InterPro" id="IPR018060">
    <property type="entry name" value="HTH_AraC"/>
</dbReference>
<evidence type="ECO:0000256" key="1">
    <source>
        <dbReference type="ARBA" id="ARBA00018672"/>
    </source>
</evidence>
<keyword evidence="10" id="KW-1185">Reference proteome</keyword>
<dbReference type="PROSITE" id="PS50110">
    <property type="entry name" value="RESPONSE_REGULATORY"/>
    <property type="match status" value="1"/>
</dbReference>
<proteinExistence type="predicted"/>
<dbReference type="InterPro" id="IPR009057">
    <property type="entry name" value="Homeodomain-like_sf"/>
</dbReference>
<feature type="domain" description="HTH araC/xylS-type" evidence="7">
    <location>
        <begin position="431"/>
        <end position="530"/>
    </location>
</feature>
<evidence type="ECO:0000313" key="10">
    <source>
        <dbReference type="Proteomes" id="UP000199158"/>
    </source>
</evidence>
<evidence type="ECO:0000256" key="6">
    <source>
        <dbReference type="PROSITE-ProRule" id="PRU00169"/>
    </source>
</evidence>
<dbReference type="SMART" id="SM00448">
    <property type="entry name" value="REC"/>
    <property type="match status" value="1"/>
</dbReference>